<dbReference type="PANTHER" id="PTHR43333:SF1">
    <property type="entry name" value="D-ISOMER SPECIFIC 2-HYDROXYACID DEHYDROGENASE NAD-BINDING DOMAIN-CONTAINING PROTEIN"/>
    <property type="match status" value="1"/>
</dbReference>
<dbReference type="InterPro" id="IPR036291">
    <property type="entry name" value="NAD(P)-bd_dom_sf"/>
</dbReference>
<dbReference type="Proteomes" id="UP000077875">
    <property type="component" value="Chromosome"/>
</dbReference>
<keyword evidence="1" id="KW-0560">Oxidoreductase</keyword>
<proteinExistence type="predicted"/>
<dbReference type="STRING" id="376489.A5892_05600"/>
<evidence type="ECO:0000256" key="2">
    <source>
        <dbReference type="ARBA" id="ARBA00023027"/>
    </source>
</evidence>
<dbReference type="GO" id="GO:0016616">
    <property type="term" value="F:oxidoreductase activity, acting on the CH-OH group of donors, NAD or NADP as acceptor"/>
    <property type="evidence" value="ECO:0007669"/>
    <property type="project" value="UniProtKB-ARBA"/>
</dbReference>
<dbReference type="PROSITE" id="PS00065">
    <property type="entry name" value="D_2_HYDROXYACID_DH_1"/>
    <property type="match status" value="1"/>
</dbReference>
<dbReference type="GO" id="GO:0051287">
    <property type="term" value="F:NAD binding"/>
    <property type="evidence" value="ECO:0007669"/>
    <property type="project" value="InterPro"/>
</dbReference>
<dbReference type="SUPFAM" id="SSF51735">
    <property type="entry name" value="NAD(P)-binding Rossmann-fold domains"/>
    <property type="match status" value="1"/>
</dbReference>
<accession>A0A172YD07</accession>
<dbReference type="Pfam" id="PF02826">
    <property type="entry name" value="2-Hacid_dh_C"/>
    <property type="match status" value="1"/>
</dbReference>
<name>A0A172YD07_9GAMM</name>
<evidence type="ECO:0000313" key="4">
    <source>
        <dbReference type="EMBL" id="ANF57006.1"/>
    </source>
</evidence>
<dbReference type="InterPro" id="IPR029752">
    <property type="entry name" value="D-isomer_DH_CS1"/>
</dbReference>
<gene>
    <name evidence="4" type="ORF">A5892_05600</name>
</gene>
<protein>
    <submittedName>
        <fullName evidence="4">Glyoxylate/hydroxypyruvate reductase A</fullName>
    </submittedName>
</protein>
<keyword evidence="2" id="KW-0520">NAD</keyword>
<organism evidence="4 5">
    <name type="scientific">Halotalea alkalilenta</name>
    <dbReference type="NCBI Taxonomy" id="376489"/>
    <lineage>
        <taxon>Bacteria</taxon>
        <taxon>Pseudomonadati</taxon>
        <taxon>Pseudomonadota</taxon>
        <taxon>Gammaproteobacteria</taxon>
        <taxon>Oceanospirillales</taxon>
        <taxon>Halomonadaceae</taxon>
        <taxon>Halotalea</taxon>
    </lineage>
</organism>
<dbReference type="EMBL" id="CP015243">
    <property type="protein sequence ID" value="ANF57006.1"/>
    <property type="molecule type" value="Genomic_DNA"/>
</dbReference>
<dbReference type="Gene3D" id="3.40.50.720">
    <property type="entry name" value="NAD(P)-binding Rossmann-like Domain"/>
    <property type="match status" value="2"/>
</dbReference>
<dbReference type="RefSeq" id="WP_064121963.1">
    <property type="nucleotide sequence ID" value="NZ_CP015243.1"/>
</dbReference>
<feature type="domain" description="D-isomer specific 2-hydroxyacid dehydrogenase NAD-binding" evidence="3">
    <location>
        <begin position="104"/>
        <end position="275"/>
    </location>
</feature>
<dbReference type="PANTHER" id="PTHR43333">
    <property type="entry name" value="2-HACID_DH_C DOMAIN-CONTAINING PROTEIN"/>
    <property type="match status" value="1"/>
</dbReference>
<evidence type="ECO:0000313" key="5">
    <source>
        <dbReference type="Proteomes" id="UP000077875"/>
    </source>
</evidence>
<dbReference type="AlphaFoldDB" id="A0A172YD07"/>
<dbReference type="InterPro" id="IPR006140">
    <property type="entry name" value="D-isomer_DH_NAD-bd"/>
</dbReference>
<sequence>MSIVISVPVREKTEWWCQALRELMPEWDIHPIEDCPDPRAVEYCVVWRPETGCMKPFVNLKAIVSLGAGIDHVLADAELPEGVPIIRTVGTDLTQRMKEYVVLHALRHHRALPEIQAAQQRHQWHPVIVPPATSRRVGVMGLGNLGAVAAQALATLGFQTVGWSRSPKEIAGVTTYAGSEGFDAFLAGTEILVCLLPLTEATRGILNAETFSRLAPKGAVINAARGAHLVDDDLLTALDDGQLAGATLDVFHLEPLPAEHPFWDHPKITVTPHIASQIDAPTGSRIVAANIRAFAKTGTVADIADAARGY</sequence>
<dbReference type="CDD" id="cd12164">
    <property type="entry name" value="GDH_like_2"/>
    <property type="match status" value="1"/>
</dbReference>
<keyword evidence="5" id="KW-1185">Reference proteome</keyword>
<reference evidence="4 5" key="1">
    <citation type="submission" date="2016-04" db="EMBL/GenBank/DDBJ databases">
        <title>Complete Genome Sequence of Halotalea alkalilenta IHB B 13600.</title>
        <authorList>
            <person name="Swarnkar M.K."/>
            <person name="Sharma A."/>
            <person name="Kaushal K."/>
            <person name="Soni R."/>
            <person name="Rana S."/>
            <person name="Singh A.K."/>
            <person name="Gulati A."/>
        </authorList>
    </citation>
    <scope>NUCLEOTIDE SEQUENCE [LARGE SCALE GENOMIC DNA]</scope>
    <source>
        <strain evidence="4 5">IHB B 13600</strain>
    </source>
</reference>
<evidence type="ECO:0000256" key="1">
    <source>
        <dbReference type="ARBA" id="ARBA00023002"/>
    </source>
</evidence>
<keyword evidence="4" id="KW-0670">Pyruvate</keyword>
<dbReference type="KEGG" id="haa:A5892_05600"/>
<evidence type="ECO:0000259" key="3">
    <source>
        <dbReference type="Pfam" id="PF02826"/>
    </source>
</evidence>